<comment type="similarity">
    <text evidence="3">In the C-terminal section; belongs to the protein kinase superfamily. Ser/Thr protein kinase family.</text>
</comment>
<dbReference type="InterPro" id="IPR000719">
    <property type="entry name" value="Prot_kinase_dom"/>
</dbReference>
<evidence type="ECO:0000256" key="2">
    <source>
        <dbReference type="ARBA" id="ARBA00008536"/>
    </source>
</evidence>
<keyword evidence="14 19" id="KW-1133">Transmembrane helix</keyword>
<dbReference type="PANTHER" id="PTHR27007">
    <property type="match status" value="1"/>
</dbReference>
<evidence type="ECO:0000256" key="11">
    <source>
        <dbReference type="ARBA" id="ARBA00022741"/>
    </source>
</evidence>
<dbReference type="Gramene" id="EFJ05747">
    <property type="protein sequence ID" value="EFJ05747"/>
    <property type="gene ID" value="SELMODRAFT_31278"/>
</dbReference>
<dbReference type="FunFam" id="1.10.510.10:FF:000240">
    <property type="entry name" value="Lectin-domain containing receptor kinase A4.3"/>
    <property type="match status" value="1"/>
</dbReference>
<dbReference type="PROSITE" id="PS00108">
    <property type="entry name" value="PROTEIN_KINASE_ST"/>
    <property type="match status" value="1"/>
</dbReference>
<reference evidence="21 22" key="1">
    <citation type="journal article" date="2011" name="Science">
        <title>The Selaginella genome identifies genetic changes associated with the evolution of vascular plants.</title>
        <authorList>
            <person name="Banks J.A."/>
            <person name="Nishiyama T."/>
            <person name="Hasebe M."/>
            <person name="Bowman J.L."/>
            <person name="Gribskov M."/>
            <person name="dePamphilis C."/>
            <person name="Albert V.A."/>
            <person name="Aono N."/>
            <person name="Aoyama T."/>
            <person name="Ambrose B.A."/>
            <person name="Ashton N.W."/>
            <person name="Axtell M.J."/>
            <person name="Barker E."/>
            <person name="Barker M.S."/>
            <person name="Bennetzen J.L."/>
            <person name="Bonawitz N.D."/>
            <person name="Chapple C."/>
            <person name="Cheng C."/>
            <person name="Correa L.G."/>
            <person name="Dacre M."/>
            <person name="DeBarry J."/>
            <person name="Dreyer I."/>
            <person name="Elias M."/>
            <person name="Engstrom E.M."/>
            <person name="Estelle M."/>
            <person name="Feng L."/>
            <person name="Finet C."/>
            <person name="Floyd S.K."/>
            <person name="Frommer W.B."/>
            <person name="Fujita T."/>
            <person name="Gramzow L."/>
            <person name="Gutensohn M."/>
            <person name="Harholt J."/>
            <person name="Hattori M."/>
            <person name="Heyl A."/>
            <person name="Hirai T."/>
            <person name="Hiwatashi Y."/>
            <person name="Ishikawa M."/>
            <person name="Iwata M."/>
            <person name="Karol K.G."/>
            <person name="Koehler B."/>
            <person name="Kolukisaoglu U."/>
            <person name="Kubo M."/>
            <person name="Kurata T."/>
            <person name="Lalonde S."/>
            <person name="Li K."/>
            <person name="Li Y."/>
            <person name="Litt A."/>
            <person name="Lyons E."/>
            <person name="Manning G."/>
            <person name="Maruyama T."/>
            <person name="Michael T.P."/>
            <person name="Mikami K."/>
            <person name="Miyazaki S."/>
            <person name="Morinaga S."/>
            <person name="Murata T."/>
            <person name="Mueller-Roeber B."/>
            <person name="Nelson D.R."/>
            <person name="Obara M."/>
            <person name="Oguri Y."/>
            <person name="Olmstead R.G."/>
            <person name="Onodera N."/>
            <person name="Petersen B.L."/>
            <person name="Pils B."/>
            <person name="Prigge M."/>
            <person name="Rensing S.A."/>
            <person name="Riano-Pachon D.M."/>
            <person name="Roberts A.W."/>
            <person name="Sato Y."/>
            <person name="Scheller H.V."/>
            <person name="Schulz B."/>
            <person name="Schulz C."/>
            <person name="Shakirov E.V."/>
            <person name="Shibagaki N."/>
            <person name="Shinohara N."/>
            <person name="Shippen D.E."/>
            <person name="Soerensen I."/>
            <person name="Sotooka R."/>
            <person name="Sugimoto N."/>
            <person name="Sugita M."/>
            <person name="Sumikawa N."/>
            <person name="Tanurdzic M."/>
            <person name="Theissen G."/>
            <person name="Ulvskov P."/>
            <person name="Wakazuki S."/>
            <person name="Weng J.K."/>
            <person name="Willats W.W."/>
            <person name="Wipf D."/>
            <person name="Wolf P.G."/>
            <person name="Yang L."/>
            <person name="Zimmer A.D."/>
            <person name="Zhu Q."/>
            <person name="Mitros T."/>
            <person name="Hellsten U."/>
            <person name="Loque D."/>
            <person name="Otillar R."/>
            <person name="Salamov A."/>
            <person name="Schmutz J."/>
            <person name="Shapiro H."/>
            <person name="Lindquist E."/>
            <person name="Lucas S."/>
            <person name="Rokhsar D."/>
            <person name="Grigoriev I.V."/>
        </authorList>
    </citation>
    <scope>NUCLEOTIDE SEQUENCE [LARGE SCALE GENOMIC DNA]</scope>
</reference>
<dbReference type="InterPro" id="IPR019825">
    <property type="entry name" value="Lectin_legB_Mn/Ca_BS"/>
</dbReference>
<dbReference type="EMBL" id="GL377715">
    <property type="protein sequence ID" value="EFJ05747.1"/>
    <property type="molecule type" value="Genomic_DNA"/>
</dbReference>
<dbReference type="PROSITE" id="PS00307">
    <property type="entry name" value="LECTIN_LEGUME_BETA"/>
    <property type="match status" value="1"/>
</dbReference>
<protein>
    <recommendedName>
        <fullName evidence="4">non-specific serine/threonine protein kinase</fullName>
        <ecNumber evidence="4">2.7.11.1</ecNumber>
    </recommendedName>
</protein>
<dbReference type="Proteomes" id="UP000001514">
    <property type="component" value="Unassembled WGS sequence"/>
</dbReference>
<feature type="binding site" evidence="18">
    <location>
        <position position="289"/>
    </location>
    <ligand>
        <name>ATP</name>
        <dbReference type="ChEBI" id="CHEBI:30616"/>
    </ligand>
</feature>
<dbReference type="PROSITE" id="PS00107">
    <property type="entry name" value="PROTEIN_KINASE_ATP"/>
    <property type="match status" value="1"/>
</dbReference>
<keyword evidence="17" id="KW-0325">Glycoprotein</keyword>
<dbReference type="EC" id="2.7.11.1" evidence="4"/>
<keyword evidence="15 19" id="KW-0472">Membrane</keyword>
<dbReference type="GO" id="GO:0005886">
    <property type="term" value="C:plasma membrane"/>
    <property type="evidence" value="ECO:0000318"/>
    <property type="project" value="GO_Central"/>
</dbReference>
<evidence type="ECO:0000256" key="9">
    <source>
        <dbReference type="ARBA" id="ARBA00022729"/>
    </source>
</evidence>
<dbReference type="SUPFAM" id="SSF56112">
    <property type="entry name" value="Protein kinase-like (PK-like)"/>
    <property type="match status" value="1"/>
</dbReference>
<dbReference type="GO" id="GO:0002229">
    <property type="term" value="P:defense response to oomycetes"/>
    <property type="evidence" value="ECO:0007669"/>
    <property type="project" value="UniProtKB-ARBA"/>
</dbReference>
<dbReference type="Pfam" id="PF00069">
    <property type="entry name" value="Pkinase"/>
    <property type="match status" value="1"/>
</dbReference>
<dbReference type="InterPro" id="IPR013320">
    <property type="entry name" value="ConA-like_dom_sf"/>
</dbReference>
<evidence type="ECO:0000256" key="10">
    <source>
        <dbReference type="ARBA" id="ARBA00022734"/>
    </source>
</evidence>
<dbReference type="SUPFAM" id="SSF49899">
    <property type="entry name" value="Concanavalin A-like lectins/glucanases"/>
    <property type="match status" value="1"/>
</dbReference>
<proteinExistence type="inferred from homology"/>
<evidence type="ECO:0000256" key="3">
    <source>
        <dbReference type="ARBA" id="ARBA00010217"/>
    </source>
</evidence>
<dbReference type="eggNOG" id="ENOG502QV4R">
    <property type="taxonomic scope" value="Eukaryota"/>
</dbReference>
<dbReference type="InterPro" id="IPR011009">
    <property type="entry name" value="Kinase-like_dom_sf"/>
</dbReference>
<gene>
    <name evidence="21" type="ORF">SELMODRAFT_31278</name>
</gene>
<evidence type="ECO:0000256" key="5">
    <source>
        <dbReference type="ARBA" id="ARBA00022475"/>
    </source>
</evidence>
<evidence type="ECO:0000256" key="1">
    <source>
        <dbReference type="ARBA" id="ARBA00004251"/>
    </source>
</evidence>
<accession>D8TCA3</accession>
<dbReference type="Gene3D" id="3.30.200.20">
    <property type="entry name" value="Phosphorylase Kinase, domain 1"/>
    <property type="match status" value="1"/>
</dbReference>
<dbReference type="InterPro" id="IPR008271">
    <property type="entry name" value="Ser/Thr_kinase_AS"/>
</dbReference>
<feature type="non-terminal residue" evidence="21">
    <location>
        <position position="527"/>
    </location>
</feature>
<keyword evidence="7" id="KW-0808">Transferase</keyword>
<dbReference type="InterPro" id="IPR001220">
    <property type="entry name" value="Legume_lectin_dom"/>
</dbReference>
<dbReference type="KEGG" id="smo:SELMODRAFT_31278"/>
<dbReference type="STRING" id="88036.D8TCA3"/>
<dbReference type="FunFam" id="3.30.200.20:FF:000015">
    <property type="entry name" value="Somatic embryogenesis receptor kinase 1"/>
    <property type="match status" value="1"/>
</dbReference>
<evidence type="ECO:0000256" key="17">
    <source>
        <dbReference type="ARBA" id="ARBA00023180"/>
    </source>
</evidence>
<keyword evidence="5" id="KW-1003">Cell membrane</keyword>
<evidence type="ECO:0000256" key="16">
    <source>
        <dbReference type="ARBA" id="ARBA00023170"/>
    </source>
</evidence>
<comment type="similarity">
    <text evidence="2">In the N-terminal section; belongs to the leguminous lectin family.</text>
</comment>
<dbReference type="InParanoid" id="D8TCA3"/>
<keyword evidence="11 18" id="KW-0547">Nucleotide-binding</keyword>
<keyword evidence="12" id="KW-0418">Kinase</keyword>
<evidence type="ECO:0000256" key="18">
    <source>
        <dbReference type="PROSITE-ProRule" id="PRU10141"/>
    </source>
</evidence>
<feature type="transmembrane region" description="Helical" evidence="19">
    <location>
        <begin position="202"/>
        <end position="224"/>
    </location>
</feature>
<evidence type="ECO:0000256" key="13">
    <source>
        <dbReference type="ARBA" id="ARBA00022840"/>
    </source>
</evidence>
<dbReference type="CDD" id="cd06899">
    <property type="entry name" value="lectin_legume_LecRK_Arcelin_ConA"/>
    <property type="match status" value="1"/>
</dbReference>
<dbReference type="HOGENOM" id="CLU_000288_62_6_1"/>
<name>D8TCA3_SELML</name>
<evidence type="ECO:0000313" key="22">
    <source>
        <dbReference type="Proteomes" id="UP000001514"/>
    </source>
</evidence>
<feature type="domain" description="Protein kinase" evidence="20">
    <location>
        <begin position="260"/>
        <end position="527"/>
    </location>
</feature>
<dbReference type="GO" id="GO:0004674">
    <property type="term" value="F:protein serine/threonine kinase activity"/>
    <property type="evidence" value="ECO:0007669"/>
    <property type="project" value="UniProtKB-KW"/>
</dbReference>
<dbReference type="AlphaFoldDB" id="D8TCA3"/>
<evidence type="ECO:0000256" key="4">
    <source>
        <dbReference type="ARBA" id="ARBA00012513"/>
    </source>
</evidence>
<evidence type="ECO:0000259" key="20">
    <source>
        <dbReference type="PROSITE" id="PS50011"/>
    </source>
</evidence>
<keyword evidence="9" id="KW-0732">Signal</keyword>
<feature type="non-terminal residue" evidence="21">
    <location>
        <position position="1"/>
    </location>
</feature>
<dbReference type="GO" id="GO:0005524">
    <property type="term" value="F:ATP binding"/>
    <property type="evidence" value="ECO:0007669"/>
    <property type="project" value="UniProtKB-UniRule"/>
</dbReference>
<keyword evidence="10" id="KW-0430">Lectin</keyword>
<keyword evidence="8 19" id="KW-0812">Transmembrane</keyword>
<evidence type="ECO:0000256" key="14">
    <source>
        <dbReference type="ARBA" id="ARBA00022989"/>
    </source>
</evidence>
<evidence type="ECO:0000256" key="6">
    <source>
        <dbReference type="ARBA" id="ARBA00022527"/>
    </source>
</evidence>
<dbReference type="Gene3D" id="2.60.120.200">
    <property type="match status" value="1"/>
</dbReference>
<keyword evidence="13 18" id="KW-0067">ATP-binding</keyword>
<dbReference type="SMART" id="SM00220">
    <property type="entry name" value="S_TKc"/>
    <property type="match status" value="1"/>
</dbReference>
<evidence type="ECO:0000256" key="7">
    <source>
        <dbReference type="ARBA" id="ARBA00022679"/>
    </source>
</evidence>
<evidence type="ECO:0000313" key="21">
    <source>
        <dbReference type="EMBL" id="EFJ05747.1"/>
    </source>
</evidence>
<keyword evidence="22" id="KW-1185">Reference proteome</keyword>
<dbReference type="Pfam" id="PF00139">
    <property type="entry name" value="Lectin_legB"/>
    <property type="match status" value="1"/>
</dbReference>
<dbReference type="InterPro" id="IPR050528">
    <property type="entry name" value="L-type_Lectin-RKs"/>
</dbReference>
<organism evidence="22">
    <name type="scientific">Selaginella moellendorffii</name>
    <name type="common">Spikemoss</name>
    <dbReference type="NCBI Taxonomy" id="88036"/>
    <lineage>
        <taxon>Eukaryota</taxon>
        <taxon>Viridiplantae</taxon>
        <taxon>Streptophyta</taxon>
        <taxon>Embryophyta</taxon>
        <taxon>Tracheophyta</taxon>
        <taxon>Lycopodiopsida</taxon>
        <taxon>Selaginellales</taxon>
        <taxon>Selaginellaceae</taxon>
        <taxon>Selaginella</taxon>
    </lineage>
</organism>
<dbReference type="PROSITE" id="PS50011">
    <property type="entry name" value="PROTEIN_KINASE_DOM"/>
    <property type="match status" value="1"/>
</dbReference>
<dbReference type="InterPro" id="IPR017441">
    <property type="entry name" value="Protein_kinase_ATP_BS"/>
</dbReference>
<evidence type="ECO:0000256" key="12">
    <source>
        <dbReference type="ARBA" id="ARBA00022777"/>
    </source>
</evidence>
<sequence length="527" mass="57698">FSTSFVFSIQNSTATRGDGLAFIISGNLSPAPPGSSGSWLGLFDPAMDRERSNKLVAVEFDSVHNPELQDINDDHVGVDINQIRSQVSPTFESDAGNRVDLHDSSANVSAWIEYDAVKHSLVVFVARNSRRRPAAPLVPPQPVNLCEEAAVEGAVFVGFSAATGDLSRDVHIVHAWNFSAPDLRFSRENFTGLKKNGSRTRVVVIVSVVFSLLLLLVLGGIFLICKRMRLFSAGGRNLEQNIGMPSELSYRDLKSATANFDPKNLLGSGGFGNVYAGLLPGDGSPVAVKRIGENSRQGEREFLAEVEIITKLSHRNLVHLRGWCCRSRELLLVYEFMPNGSLDKAIATNSSLEWSKRYEIICGLAAALLYLHEECEERIVHRDIKPSNVMLDAGFNARLGDFGLARLIDRRREARTTAIAGTFGYLAPELNITGQCTTASDVYSFGIVLLEVASGKKPFFDDYTVLGEWIWELYRKRSLVEAADPALGGVFDGGEMESVLTIGLACSDPSPRNRPTMRQVVNSLKGN</sequence>
<evidence type="ECO:0000256" key="8">
    <source>
        <dbReference type="ARBA" id="ARBA00022692"/>
    </source>
</evidence>
<keyword evidence="6" id="KW-0723">Serine/threonine-protein kinase</keyword>
<evidence type="ECO:0000256" key="15">
    <source>
        <dbReference type="ARBA" id="ARBA00023136"/>
    </source>
</evidence>
<dbReference type="GO" id="GO:0030246">
    <property type="term" value="F:carbohydrate binding"/>
    <property type="evidence" value="ECO:0007669"/>
    <property type="project" value="UniProtKB-KW"/>
</dbReference>
<comment type="subcellular location">
    <subcellularLocation>
        <location evidence="1">Cell membrane</location>
        <topology evidence="1">Single-pass type I membrane protein</topology>
    </subcellularLocation>
</comment>
<dbReference type="Gene3D" id="1.10.510.10">
    <property type="entry name" value="Transferase(Phosphotransferase) domain 1"/>
    <property type="match status" value="1"/>
</dbReference>
<dbReference type="CDD" id="cd14066">
    <property type="entry name" value="STKc_IRAK"/>
    <property type="match status" value="1"/>
</dbReference>
<keyword evidence="16" id="KW-0675">Receptor</keyword>
<evidence type="ECO:0000256" key="19">
    <source>
        <dbReference type="SAM" id="Phobius"/>
    </source>
</evidence>